<dbReference type="EMBL" id="LN679158">
    <property type="protein sequence ID" value="CEL61559.1"/>
    <property type="molecule type" value="Genomic_DNA"/>
</dbReference>
<reference evidence="1 2" key="1">
    <citation type="submission" date="2014-11" db="EMBL/GenBank/DDBJ databases">
        <authorList>
            <person name="Wibberg Daniel"/>
        </authorList>
    </citation>
    <scope>NUCLEOTIDE SEQUENCE [LARGE SCALE GENOMIC DNA]</scope>
    <source>
        <strain evidence="1">Rhizoctonia solani AG1-IB 7/3/14</strain>
    </source>
</reference>
<evidence type="ECO:0000313" key="2">
    <source>
        <dbReference type="Proteomes" id="UP000059188"/>
    </source>
</evidence>
<keyword evidence="2" id="KW-1185">Reference proteome</keyword>
<evidence type="ECO:0000313" key="1">
    <source>
        <dbReference type="EMBL" id="CEL61559.1"/>
    </source>
</evidence>
<sequence length="68" mass="7503">MLKGGIDNDRVSEVVRLLSENERYTSNGHIAPSYTERLIQVSVTSERCAAALYASSDTLHPQAPQDLQ</sequence>
<organism evidence="1 2">
    <name type="scientific">Thanatephorus cucumeris (strain AG1-IB / isolate 7/3/14)</name>
    <name type="common">Lettuce bottom rot fungus</name>
    <name type="synonym">Rhizoctonia solani</name>
    <dbReference type="NCBI Taxonomy" id="1108050"/>
    <lineage>
        <taxon>Eukaryota</taxon>
        <taxon>Fungi</taxon>
        <taxon>Dikarya</taxon>
        <taxon>Basidiomycota</taxon>
        <taxon>Agaricomycotina</taxon>
        <taxon>Agaricomycetes</taxon>
        <taxon>Cantharellales</taxon>
        <taxon>Ceratobasidiaceae</taxon>
        <taxon>Rhizoctonia</taxon>
        <taxon>Rhizoctonia solani AG-1</taxon>
    </lineage>
</organism>
<proteinExistence type="predicted"/>
<dbReference type="Proteomes" id="UP000059188">
    <property type="component" value="Unassembled WGS sequence"/>
</dbReference>
<name>A0A0B7FXJ4_THACB</name>
<accession>A0A0B7FXJ4</accession>
<gene>
    <name evidence="1" type="ORF">RSOLAG1IB_10122</name>
</gene>
<protein>
    <submittedName>
        <fullName evidence="1">Uncharacterized protein</fullName>
    </submittedName>
</protein>
<dbReference type="AlphaFoldDB" id="A0A0B7FXJ4"/>